<feature type="transmembrane region" description="Helical" evidence="3">
    <location>
        <begin position="102"/>
        <end position="120"/>
    </location>
</feature>
<reference evidence="4 5" key="1">
    <citation type="submission" date="2020-08" db="EMBL/GenBank/DDBJ databases">
        <title>Stenotrophomonas tumulicola JCM 30961.</title>
        <authorList>
            <person name="Deng Y."/>
        </authorList>
    </citation>
    <scope>NUCLEOTIDE SEQUENCE [LARGE SCALE GENOMIC DNA]</scope>
    <source>
        <strain evidence="4 5">JCM 30961</strain>
    </source>
</reference>
<proteinExistence type="predicted"/>
<feature type="transmembrane region" description="Helical" evidence="3">
    <location>
        <begin position="7"/>
        <end position="29"/>
    </location>
</feature>
<dbReference type="InterPro" id="IPR034804">
    <property type="entry name" value="SQR/QFR_C/D"/>
</dbReference>
<feature type="transmembrane region" description="Helical" evidence="3">
    <location>
        <begin position="303"/>
        <end position="329"/>
    </location>
</feature>
<evidence type="ECO:0000256" key="3">
    <source>
        <dbReference type="SAM" id="Phobius"/>
    </source>
</evidence>
<dbReference type="Proteomes" id="UP000547058">
    <property type="component" value="Unassembled WGS sequence"/>
</dbReference>
<feature type="transmembrane region" description="Helical" evidence="3">
    <location>
        <begin position="41"/>
        <end position="62"/>
    </location>
</feature>
<organism evidence="4 5">
    <name type="scientific">Stenotrophomonas tumulicola</name>
    <dbReference type="NCBI Taxonomy" id="1685415"/>
    <lineage>
        <taxon>Bacteria</taxon>
        <taxon>Pseudomonadati</taxon>
        <taxon>Pseudomonadota</taxon>
        <taxon>Gammaproteobacteria</taxon>
        <taxon>Lysobacterales</taxon>
        <taxon>Lysobacteraceae</taxon>
        <taxon>Stenotrophomonas</taxon>
    </lineage>
</organism>
<comment type="caution">
    <text evidence="4">The sequence shown here is derived from an EMBL/GenBank/DDBJ whole genome shotgun (WGS) entry which is preliminary data.</text>
</comment>
<name>A0A7W3IG23_9GAMM</name>
<feature type="transmembrane region" description="Helical" evidence="3">
    <location>
        <begin position="74"/>
        <end position="96"/>
    </location>
</feature>
<keyword evidence="3" id="KW-0472">Membrane</keyword>
<protein>
    <submittedName>
        <fullName evidence="4">Uncharacterized protein</fullName>
    </submittedName>
</protein>
<feature type="transmembrane region" description="Helical" evidence="3">
    <location>
        <begin position="215"/>
        <end position="239"/>
    </location>
</feature>
<gene>
    <name evidence="4" type="ORF">H4O11_01400</name>
</gene>
<dbReference type="EMBL" id="JACGXS010000001">
    <property type="protein sequence ID" value="MBA8680465.1"/>
    <property type="molecule type" value="Genomic_DNA"/>
</dbReference>
<evidence type="ECO:0000313" key="4">
    <source>
        <dbReference type="EMBL" id="MBA8680465.1"/>
    </source>
</evidence>
<keyword evidence="5" id="KW-1185">Reference proteome</keyword>
<keyword evidence="1 3" id="KW-0812">Transmembrane</keyword>
<sequence length="330" mass="35620">MRGIKPIVLVPPLAAAGYPFLLMLFHALIGPAGSQPGGTRFAGAAIVLLCAFSAPVLGIFVACQPQIQTRMRRLAYASVVAPTLYVFLGVVQALVGSPIPDPWVWCVIWLGMTLWASRAAGYDAHPEGRPGMGRWRVAHGISAAILCIYVIFHLGNHLVGLIGPVEHGVVMEAGRTIYRAPFIEPVLIVVFLFQVASGLFLAWRWSSARHGFFRTFQIASGVYLSVFILGHMNSVFIYARTYLGIPTDWNFAIGAPTGLLHDPWNIRLLPHYALGVFFVLSHLVAGLRVVLNAHGTPPRIADRVWFIGVAVNAAIAAAIIAGMCGVRIAG</sequence>
<dbReference type="AlphaFoldDB" id="A0A7W3IG23"/>
<evidence type="ECO:0000256" key="2">
    <source>
        <dbReference type="ARBA" id="ARBA00022989"/>
    </source>
</evidence>
<accession>A0A7W3IG23</accession>
<dbReference type="SUPFAM" id="SSF81343">
    <property type="entry name" value="Fumarate reductase respiratory complex transmembrane subunits"/>
    <property type="match status" value="1"/>
</dbReference>
<feature type="transmembrane region" description="Helical" evidence="3">
    <location>
        <begin position="182"/>
        <end position="203"/>
    </location>
</feature>
<evidence type="ECO:0000256" key="1">
    <source>
        <dbReference type="ARBA" id="ARBA00022692"/>
    </source>
</evidence>
<feature type="transmembrane region" description="Helical" evidence="3">
    <location>
        <begin position="141"/>
        <end position="162"/>
    </location>
</feature>
<feature type="transmembrane region" description="Helical" evidence="3">
    <location>
        <begin position="272"/>
        <end position="291"/>
    </location>
</feature>
<keyword evidence="2 3" id="KW-1133">Transmembrane helix</keyword>
<dbReference type="GO" id="GO:0016020">
    <property type="term" value="C:membrane"/>
    <property type="evidence" value="ECO:0007669"/>
    <property type="project" value="InterPro"/>
</dbReference>
<evidence type="ECO:0000313" key="5">
    <source>
        <dbReference type="Proteomes" id="UP000547058"/>
    </source>
</evidence>